<keyword evidence="1" id="KW-0233">DNA recombination</keyword>
<proteinExistence type="predicted"/>
<dbReference type="Proteomes" id="UP000325787">
    <property type="component" value="Chromosome"/>
</dbReference>
<dbReference type="KEGG" id="ssyi:EKG83_26720"/>
<dbReference type="InterPro" id="IPR013762">
    <property type="entry name" value="Integrase-like_cat_sf"/>
</dbReference>
<organism evidence="3 4">
    <name type="scientific">Saccharothrix syringae</name>
    <name type="common">Nocardiopsis syringae</name>
    <dbReference type="NCBI Taxonomy" id="103733"/>
    <lineage>
        <taxon>Bacteria</taxon>
        <taxon>Bacillati</taxon>
        <taxon>Actinomycetota</taxon>
        <taxon>Actinomycetes</taxon>
        <taxon>Pseudonocardiales</taxon>
        <taxon>Pseudonocardiaceae</taxon>
        <taxon>Saccharothrix</taxon>
    </lineage>
</organism>
<dbReference type="GO" id="GO:0003677">
    <property type="term" value="F:DNA binding"/>
    <property type="evidence" value="ECO:0007669"/>
    <property type="project" value="InterPro"/>
</dbReference>
<reference evidence="4" key="1">
    <citation type="journal article" date="2021" name="Curr. Microbiol.">
        <title>Complete genome of nocamycin-producing strain Saccharothrix syringae NRRL B-16468 reveals the biosynthetic potential for secondary metabolites.</title>
        <authorList>
            <person name="Mo X."/>
            <person name="Yang S."/>
        </authorList>
    </citation>
    <scope>NUCLEOTIDE SEQUENCE [LARGE SCALE GENOMIC DNA]</scope>
    <source>
        <strain evidence="4">ATCC 51364 / DSM 43886 / JCM 6844 / KCTC 9398 / NBRC 14523 / NRRL B-16468 / INA 2240</strain>
    </source>
</reference>
<evidence type="ECO:0000259" key="2">
    <source>
        <dbReference type="PROSITE" id="PS51898"/>
    </source>
</evidence>
<dbReference type="Pfam" id="PF00589">
    <property type="entry name" value="Phage_integrase"/>
    <property type="match status" value="1"/>
</dbReference>
<dbReference type="InterPro" id="IPR011010">
    <property type="entry name" value="DNA_brk_join_enz"/>
</dbReference>
<keyword evidence="4" id="KW-1185">Reference proteome</keyword>
<name>A0A5Q0H475_SACSY</name>
<dbReference type="PROSITE" id="PS51898">
    <property type="entry name" value="TYR_RECOMBINASE"/>
    <property type="match status" value="1"/>
</dbReference>
<gene>
    <name evidence="3" type="ORF">EKG83_26720</name>
</gene>
<evidence type="ECO:0000313" key="4">
    <source>
        <dbReference type="Proteomes" id="UP000325787"/>
    </source>
</evidence>
<accession>A0A5Q0H475</accession>
<dbReference type="SUPFAM" id="SSF56349">
    <property type="entry name" value="DNA breaking-rejoining enzymes"/>
    <property type="match status" value="1"/>
</dbReference>
<evidence type="ECO:0000313" key="3">
    <source>
        <dbReference type="EMBL" id="QFZ20522.1"/>
    </source>
</evidence>
<evidence type="ECO:0000256" key="1">
    <source>
        <dbReference type="ARBA" id="ARBA00023172"/>
    </source>
</evidence>
<sequence>MPRGTWVEHLNTWLATIELVDERGDHVHITPHQFRHTLGTRLINNDVPQHVVQKLLDHMSPAMTAVYARLHDKTVREKWEKAVTVNSQGEIIQVTESDPLSNAAWTRISLGRAKQTLPNGYCGLPLIRDCEHANPCLTCPMFLTAPEFLPHHREQRGRTLKIIETAKAAGHIRIAEKNTKILDNLDKIITTCESCDDGEVVFGGKITQLDDPS</sequence>
<dbReference type="Gene3D" id="1.10.443.10">
    <property type="entry name" value="Intergrase catalytic core"/>
    <property type="match status" value="1"/>
</dbReference>
<dbReference type="EMBL" id="CP034550">
    <property type="protein sequence ID" value="QFZ20522.1"/>
    <property type="molecule type" value="Genomic_DNA"/>
</dbReference>
<dbReference type="AlphaFoldDB" id="A0A5Q0H475"/>
<dbReference type="GO" id="GO:0015074">
    <property type="term" value="P:DNA integration"/>
    <property type="evidence" value="ECO:0007669"/>
    <property type="project" value="InterPro"/>
</dbReference>
<protein>
    <recommendedName>
        <fullName evidence="2">Tyr recombinase domain-containing protein</fullName>
    </recommendedName>
</protein>
<feature type="domain" description="Tyr recombinase" evidence="2">
    <location>
        <begin position="1"/>
        <end position="80"/>
    </location>
</feature>
<dbReference type="InterPro" id="IPR002104">
    <property type="entry name" value="Integrase_catalytic"/>
</dbReference>
<dbReference type="GO" id="GO:0006310">
    <property type="term" value="P:DNA recombination"/>
    <property type="evidence" value="ECO:0007669"/>
    <property type="project" value="UniProtKB-KW"/>
</dbReference>